<dbReference type="Proteomes" id="UP000770015">
    <property type="component" value="Unassembled WGS sequence"/>
</dbReference>
<accession>A0A9P8VD87</accession>
<evidence type="ECO:0000256" key="1">
    <source>
        <dbReference type="SAM" id="MobiDB-lite"/>
    </source>
</evidence>
<sequence>MEVTVTPVGPFNRLLPPPKDQVHARCYHTLWLACLHLSAPPALAPGLSRFAWQGRAGHRRTSITGRQVTQGEGKRAGFFDLATDGRLEKSALHCDPRWPCRVPCSSTHVPPAPSHLAFLPRHSSSPPAPKTANDMSRWRHLRCMHALKTRWHTLFCPLQRSSAAQRRGMPLWMPPLVRQPAATKQPPPLFSPRLHDHQEVSSPSAASRLPGQ</sequence>
<protein>
    <submittedName>
        <fullName evidence="2">Uncharacterized protein</fullName>
    </submittedName>
</protein>
<organism evidence="2 3">
    <name type="scientific">Plectosphaerella plurivora</name>
    <dbReference type="NCBI Taxonomy" id="936078"/>
    <lineage>
        <taxon>Eukaryota</taxon>
        <taxon>Fungi</taxon>
        <taxon>Dikarya</taxon>
        <taxon>Ascomycota</taxon>
        <taxon>Pezizomycotina</taxon>
        <taxon>Sordariomycetes</taxon>
        <taxon>Hypocreomycetidae</taxon>
        <taxon>Glomerellales</taxon>
        <taxon>Plectosphaerellaceae</taxon>
        <taxon>Plectosphaerella</taxon>
    </lineage>
</organism>
<gene>
    <name evidence="2" type="ORF">F5X68DRAFT_77914</name>
</gene>
<comment type="caution">
    <text evidence="2">The sequence shown here is derived from an EMBL/GenBank/DDBJ whole genome shotgun (WGS) entry which is preliminary data.</text>
</comment>
<dbReference type="AlphaFoldDB" id="A0A9P8VD87"/>
<dbReference type="EMBL" id="JAGSXJ010000008">
    <property type="protein sequence ID" value="KAH6689164.1"/>
    <property type="molecule type" value="Genomic_DNA"/>
</dbReference>
<evidence type="ECO:0000313" key="2">
    <source>
        <dbReference type="EMBL" id="KAH6689164.1"/>
    </source>
</evidence>
<reference evidence="2" key="1">
    <citation type="journal article" date="2021" name="Nat. Commun.">
        <title>Genetic determinants of endophytism in the Arabidopsis root mycobiome.</title>
        <authorList>
            <person name="Mesny F."/>
            <person name="Miyauchi S."/>
            <person name="Thiergart T."/>
            <person name="Pickel B."/>
            <person name="Atanasova L."/>
            <person name="Karlsson M."/>
            <person name="Huettel B."/>
            <person name="Barry K.W."/>
            <person name="Haridas S."/>
            <person name="Chen C."/>
            <person name="Bauer D."/>
            <person name="Andreopoulos W."/>
            <person name="Pangilinan J."/>
            <person name="LaButti K."/>
            <person name="Riley R."/>
            <person name="Lipzen A."/>
            <person name="Clum A."/>
            <person name="Drula E."/>
            <person name="Henrissat B."/>
            <person name="Kohler A."/>
            <person name="Grigoriev I.V."/>
            <person name="Martin F.M."/>
            <person name="Hacquard S."/>
        </authorList>
    </citation>
    <scope>NUCLEOTIDE SEQUENCE</scope>
    <source>
        <strain evidence="2">MPI-SDFR-AT-0117</strain>
    </source>
</reference>
<keyword evidence="3" id="KW-1185">Reference proteome</keyword>
<feature type="region of interest" description="Disordered" evidence="1">
    <location>
        <begin position="179"/>
        <end position="212"/>
    </location>
</feature>
<proteinExistence type="predicted"/>
<evidence type="ECO:0000313" key="3">
    <source>
        <dbReference type="Proteomes" id="UP000770015"/>
    </source>
</evidence>
<name>A0A9P8VD87_9PEZI</name>